<keyword evidence="11 14" id="KW-0472">Membrane</keyword>
<evidence type="ECO:0000313" key="21">
    <source>
        <dbReference type="EMBL" id="MCL7713829.1"/>
    </source>
</evidence>
<keyword evidence="10 16" id="KW-0798">TonB box</keyword>
<dbReference type="InterPro" id="IPR039426">
    <property type="entry name" value="TonB-dep_rcpt-like"/>
</dbReference>
<proteinExistence type="inferred from homology"/>
<dbReference type="InterPro" id="IPR036942">
    <property type="entry name" value="Beta-barrel_TonB_sf"/>
</dbReference>
<evidence type="ECO:0000256" key="14">
    <source>
        <dbReference type="PROSITE-ProRule" id="PRU01360"/>
    </source>
</evidence>
<dbReference type="InterPro" id="IPR010105">
    <property type="entry name" value="TonB_sidphr_rcpt"/>
</dbReference>
<comment type="caution">
    <text evidence="21">The sequence shown here is derived from an EMBL/GenBank/DDBJ whole genome shotgun (WGS) entry which is preliminary data.</text>
</comment>
<evidence type="ECO:0000256" key="15">
    <source>
        <dbReference type="PROSITE-ProRule" id="PRU10144"/>
    </source>
</evidence>
<evidence type="ECO:0000256" key="12">
    <source>
        <dbReference type="ARBA" id="ARBA00023170"/>
    </source>
</evidence>
<evidence type="ECO:0000256" key="16">
    <source>
        <dbReference type="RuleBase" id="RU003357"/>
    </source>
</evidence>
<accession>A0ABT0SET9</accession>
<keyword evidence="4 14" id="KW-1134">Transmembrane beta strand</keyword>
<evidence type="ECO:0000256" key="9">
    <source>
        <dbReference type="ARBA" id="ARBA00023065"/>
    </source>
</evidence>
<evidence type="ECO:0000256" key="5">
    <source>
        <dbReference type="ARBA" id="ARBA00022496"/>
    </source>
</evidence>
<evidence type="ECO:0000256" key="13">
    <source>
        <dbReference type="ARBA" id="ARBA00023237"/>
    </source>
</evidence>
<dbReference type="CDD" id="cd01347">
    <property type="entry name" value="ligand_gated_channel"/>
    <property type="match status" value="1"/>
</dbReference>
<dbReference type="EMBL" id="JAIKTS010000001">
    <property type="protein sequence ID" value="MCL7713829.1"/>
    <property type="molecule type" value="Genomic_DNA"/>
</dbReference>
<dbReference type="NCBIfam" id="TIGR01783">
    <property type="entry name" value="TonB-siderophor"/>
    <property type="match status" value="1"/>
</dbReference>
<keyword evidence="7 18" id="KW-0732">Signal</keyword>
<feature type="region of interest" description="Disordered" evidence="17">
    <location>
        <begin position="1"/>
        <end position="23"/>
    </location>
</feature>
<evidence type="ECO:0000256" key="18">
    <source>
        <dbReference type="SAM" id="SignalP"/>
    </source>
</evidence>
<feature type="domain" description="TonB-dependent receptor plug" evidence="20">
    <location>
        <begin position="99"/>
        <end position="196"/>
    </location>
</feature>
<keyword evidence="6 14" id="KW-0812">Transmembrane</keyword>
<dbReference type="Pfam" id="PF00593">
    <property type="entry name" value="TonB_dep_Rec_b-barrel"/>
    <property type="match status" value="1"/>
</dbReference>
<name>A0ABT0SET9_9GAMM</name>
<feature type="chain" id="PRO_5045921812" evidence="18">
    <location>
        <begin position="43"/>
        <end position="741"/>
    </location>
</feature>
<evidence type="ECO:0000256" key="3">
    <source>
        <dbReference type="ARBA" id="ARBA00022448"/>
    </source>
</evidence>
<evidence type="ECO:0000256" key="1">
    <source>
        <dbReference type="ARBA" id="ARBA00004571"/>
    </source>
</evidence>
<dbReference type="InterPro" id="IPR000531">
    <property type="entry name" value="Beta-barrel_TonB"/>
</dbReference>
<keyword evidence="8" id="KW-0408">Iron</keyword>
<dbReference type="PANTHER" id="PTHR32552">
    <property type="entry name" value="FERRICHROME IRON RECEPTOR-RELATED"/>
    <property type="match status" value="1"/>
</dbReference>
<comment type="subcellular location">
    <subcellularLocation>
        <location evidence="1 14">Cell outer membrane</location>
        <topology evidence="1 14">Multi-pass membrane protein</topology>
    </subcellularLocation>
</comment>
<evidence type="ECO:0000256" key="6">
    <source>
        <dbReference type="ARBA" id="ARBA00022692"/>
    </source>
</evidence>
<keyword evidence="13 14" id="KW-0998">Cell outer membrane</keyword>
<dbReference type="SUPFAM" id="SSF56935">
    <property type="entry name" value="Porins"/>
    <property type="match status" value="1"/>
</dbReference>
<organism evidence="21 22">
    <name type="scientific">Stenotrophomonas mori</name>
    <dbReference type="NCBI Taxonomy" id="2871096"/>
    <lineage>
        <taxon>Bacteria</taxon>
        <taxon>Pseudomonadati</taxon>
        <taxon>Pseudomonadota</taxon>
        <taxon>Gammaproteobacteria</taxon>
        <taxon>Lysobacterales</taxon>
        <taxon>Lysobacteraceae</taxon>
        <taxon>Stenotrophomonas</taxon>
    </lineage>
</organism>
<dbReference type="Gene3D" id="2.170.130.10">
    <property type="entry name" value="TonB-dependent receptor, plug domain"/>
    <property type="match status" value="1"/>
</dbReference>
<feature type="compositionally biased region" description="Low complexity" evidence="17">
    <location>
        <begin position="1"/>
        <end position="12"/>
    </location>
</feature>
<evidence type="ECO:0000256" key="11">
    <source>
        <dbReference type="ARBA" id="ARBA00023136"/>
    </source>
</evidence>
<dbReference type="RefSeq" id="WP_250062147.1">
    <property type="nucleotide sequence ID" value="NZ_JAIKTS010000001.1"/>
</dbReference>
<sequence length="741" mass="78989">MKTLHLSSAPVPRRSRPSRPGPAPLLALGLATSLLAAPSALAQAVARQRAAQAPAQPPAVSTLQSVKVEQKRGTTTAPYAGGQVAAGGQVGLLGARDFMETPFSIISYTDDYIQDRQAKDITDVIAATDPTVFSNGVSGAWSENYAIRGFASGTTDMTINGLAGMAPFYRTSPEMFDRIEVLKGPSALLNGMPPGGSVGGTVNLVTKRAGDVPLTRVTLNHTSDAQFGAHLDLGRRIGRDQQVGIRFNGVYRDGSTAVDHQDKKLQMGALAVDWRGHRARLSADLYHADDHIDGPARGVSLAPGLAVPKAPKAGTQINPDWGFVQTRDKGAMVRGELDLGERTLAYAAFGGSRTDYKYNGSITAQILDPAGTFNTVIGQLAFDVEKRSADIGMRGQARTGTVGHRWALNLTHYDHEQNDYGRRSVPGADWVTNLYHPVWSPSVPLVTPHIAHTKLRLQSLGIADTLSFAEDRIQLTVGVRRQTVVSDSYDVASGARTSRYDESATTPAAALLVKAGDRLSFYGNYMEGLSQGATAPMTAVNAGEVFAPFTTRQREAGFKLDLGTFTHSVGLFEITRPSSYTDPVSNVFSFGGEQRNRGVEWGFAGAPVENVRLMGGVSYVDPVLTRTAGGVNQGRLATGVPKRQAKLGGEWDLSWLPGLTLTAGATALSRQYISADNTLSVAGRTLYDVGARYATDVGGHRLTLRSGIANLTNKAYWGMPLLSSLALGAPRTFQLSATMDF</sequence>
<evidence type="ECO:0000256" key="4">
    <source>
        <dbReference type="ARBA" id="ARBA00022452"/>
    </source>
</evidence>
<keyword evidence="9" id="KW-0406">Ion transport</keyword>
<feature type="signal peptide" evidence="18">
    <location>
        <begin position="1"/>
        <end position="42"/>
    </location>
</feature>
<keyword evidence="22" id="KW-1185">Reference proteome</keyword>
<comment type="similarity">
    <text evidence="2 14 16">Belongs to the TonB-dependent receptor family.</text>
</comment>
<evidence type="ECO:0000259" key="19">
    <source>
        <dbReference type="Pfam" id="PF00593"/>
    </source>
</evidence>
<reference evidence="21 22" key="1">
    <citation type="submission" date="2021-08" db="EMBL/GenBank/DDBJ databases">
        <title>Novel members of of the genus Stenotrophomonas from differernt environment.</title>
        <authorList>
            <person name="Deng Y."/>
        </authorList>
    </citation>
    <scope>NUCLEOTIDE SEQUENCE [LARGE SCALE GENOMIC DNA]</scope>
    <source>
        <strain evidence="21 22">CPCC 101365</strain>
    </source>
</reference>
<evidence type="ECO:0000313" key="22">
    <source>
        <dbReference type="Proteomes" id="UP001431235"/>
    </source>
</evidence>
<keyword evidence="3 14" id="KW-0813">Transport</keyword>
<evidence type="ECO:0000256" key="17">
    <source>
        <dbReference type="SAM" id="MobiDB-lite"/>
    </source>
</evidence>
<dbReference type="PANTHER" id="PTHR32552:SF82">
    <property type="entry name" value="FCUA PROTEIN"/>
    <property type="match status" value="1"/>
</dbReference>
<dbReference type="InterPro" id="IPR010917">
    <property type="entry name" value="TonB_rcpt_CS"/>
</dbReference>
<evidence type="ECO:0000256" key="8">
    <source>
        <dbReference type="ARBA" id="ARBA00023004"/>
    </source>
</evidence>
<dbReference type="InterPro" id="IPR037066">
    <property type="entry name" value="Plug_dom_sf"/>
</dbReference>
<gene>
    <name evidence="21" type="ORF">K5L01_04015</name>
</gene>
<feature type="domain" description="TonB-dependent receptor-like beta-barrel" evidence="19">
    <location>
        <begin position="288"/>
        <end position="711"/>
    </location>
</feature>
<dbReference type="InterPro" id="IPR012910">
    <property type="entry name" value="Plug_dom"/>
</dbReference>
<evidence type="ECO:0000256" key="2">
    <source>
        <dbReference type="ARBA" id="ARBA00009810"/>
    </source>
</evidence>
<dbReference type="Pfam" id="PF07715">
    <property type="entry name" value="Plug"/>
    <property type="match status" value="1"/>
</dbReference>
<dbReference type="Proteomes" id="UP001431235">
    <property type="component" value="Unassembled WGS sequence"/>
</dbReference>
<evidence type="ECO:0000256" key="7">
    <source>
        <dbReference type="ARBA" id="ARBA00022729"/>
    </source>
</evidence>
<evidence type="ECO:0000256" key="10">
    <source>
        <dbReference type="ARBA" id="ARBA00023077"/>
    </source>
</evidence>
<feature type="short sequence motif" description="TonB C-terminal box" evidence="15">
    <location>
        <begin position="724"/>
        <end position="741"/>
    </location>
</feature>
<keyword evidence="12 21" id="KW-0675">Receptor</keyword>
<evidence type="ECO:0000259" key="20">
    <source>
        <dbReference type="Pfam" id="PF07715"/>
    </source>
</evidence>
<protein>
    <submittedName>
        <fullName evidence="21">TonB-dependent siderophore receptor</fullName>
    </submittedName>
</protein>
<dbReference type="PROSITE" id="PS01156">
    <property type="entry name" value="TONB_DEPENDENT_REC_2"/>
    <property type="match status" value="1"/>
</dbReference>
<dbReference type="Gene3D" id="2.40.170.20">
    <property type="entry name" value="TonB-dependent receptor, beta-barrel domain"/>
    <property type="match status" value="1"/>
</dbReference>
<dbReference type="PROSITE" id="PS52016">
    <property type="entry name" value="TONB_DEPENDENT_REC_3"/>
    <property type="match status" value="1"/>
</dbReference>
<keyword evidence="5" id="KW-0410">Iron transport</keyword>